<organism evidence="2 3">
    <name type="scientific">Gracilariopsis chorda</name>
    <dbReference type="NCBI Taxonomy" id="448386"/>
    <lineage>
        <taxon>Eukaryota</taxon>
        <taxon>Rhodophyta</taxon>
        <taxon>Florideophyceae</taxon>
        <taxon>Rhodymeniophycidae</taxon>
        <taxon>Gracilariales</taxon>
        <taxon>Gracilariaceae</taxon>
        <taxon>Gracilariopsis</taxon>
    </lineage>
</organism>
<evidence type="ECO:0000313" key="2">
    <source>
        <dbReference type="EMBL" id="PXF49756.1"/>
    </source>
</evidence>
<sequence length="244" mass="26805">MSFNRVQSLRSTYDTPKPKDEEAAVSEKVSSIATKFGAIVDPTAPIPLRSPRKISRIQSEKYTPVKPSVDEQQHQSVQSLASRFAETSNKSSAPFSDAAAAFRAREEAMKRPEESRVVGMARSLDDGAKKEVQRVANVARAFESSAVAQRLDAPVSPPLFANIHQKSEPVREAPVKEATTAPVREGDDEQMRTRAFGRAKSVQDTARMFERGVSNDTKPVENGVQEAGEAKLRFQDAAKRFEAS</sequence>
<gene>
    <name evidence="2" type="ORF">BWQ96_00408</name>
</gene>
<feature type="compositionally biased region" description="Basic and acidic residues" evidence="1">
    <location>
        <begin position="165"/>
        <end position="175"/>
    </location>
</feature>
<dbReference type="AlphaFoldDB" id="A0A2V3J5Q1"/>
<keyword evidence="3" id="KW-1185">Reference proteome</keyword>
<dbReference type="EMBL" id="NBIV01000002">
    <property type="protein sequence ID" value="PXF49756.1"/>
    <property type="molecule type" value="Genomic_DNA"/>
</dbReference>
<accession>A0A2V3J5Q1</accession>
<feature type="compositionally biased region" description="Polar residues" evidence="1">
    <location>
        <begin position="1"/>
        <end position="14"/>
    </location>
</feature>
<feature type="region of interest" description="Disordered" evidence="1">
    <location>
        <begin position="42"/>
        <end position="96"/>
    </location>
</feature>
<proteinExistence type="predicted"/>
<feature type="compositionally biased region" description="Polar residues" evidence="1">
    <location>
        <begin position="74"/>
        <end position="91"/>
    </location>
</feature>
<comment type="caution">
    <text evidence="2">The sequence shown here is derived from an EMBL/GenBank/DDBJ whole genome shotgun (WGS) entry which is preliminary data.</text>
</comment>
<name>A0A2V3J5Q1_9FLOR</name>
<evidence type="ECO:0000313" key="3">
    <source>
        <dbReference type="Proteomes" id="UP000247409"/>
    </source>
</evidence>
<reference evidence="2 3" key="1">
    <citation type="journal article" date="2018" name="Mol. Biol. Evol.">
        <title>Analysis of the draft genome of the red seaweed Gracilariopsis chorda provides insights into genome size evolution in Rhodophyta.</title>
        <authorList>
            <person name="Lee J."/>
            <person name="Yang E.C."/>
            <person name="Graf L."/>
            <person name="Yang J.H."/>
            <person name="Qiu H."/>
            <person name="Zel Zion U."/>
            <person name="Chan C.X."/>
            <person name="Stephens T.G."/>
            <person name="Weber A.P.M."/>
            <person name="Boo G.H."/>
            <person name="Boo S.M."/>
            <person name="Kim K.M."/>
            <person name="Shin Y."/>
            <person name="Jung M."/>
            <person name="Lee S.J."/>
            <person name="Yim H.S."/>
            <person name="Lee J.H."/>
            <person name="Bhattacharya D."/>
            <person name="Yoon H.S."/>
        </authorList>
    </citation>
    <scope>NUCLEOTIDE SEQUENCE [LARGE SCALE GENOMIC DNA]</scope>
    <source>
        <strain evidence="2 3">SKKU-2015</strain>
        <tissue evidence="2">Whole body</tissue>
    </source>
</reference>
<protein>
    <submittedName>
        <fullName evidence="2">Uncharacterized protein</fullName>
    </submittedName>
</protein>
<dbReference type="Proteomes" id="UP000247409">
    <property type="component" value="Unassembled WGS sequence"/>
</dbReference>
<evidence type="ECO:0000256" key="1">
    <source>
        <dbReference type="SAM" id="MobiDB-lite"/>
    </source>
</evidence>
<feature type="region of interest" description="Disordered" evidence="1">
    <location>
        <begin position="165"/>
        <end position="231"/>
    </location>
</feature>
<dbReference type="OrthoDB" id="10568999at2759"/>
<feature type="region of interest" description="Disordered" evidence="1">
    <location>
        <begin position="1"/>
        <end position="26"/>
    </location>
</feature>